<sequence length="271" mass="29878">MKVRLFKLAAVSLVGVTLLSLAGCGRDTDAAKASKVAFATVTQNPKRQVWYRLNTVTPKADSQVNDILIQQKGKVTDYQVKGISLSQLNHKSVGQVIALAENNEERAFNRELTSQRANYRGELKTDKINQKNSKQYTYKKGIAQANSEARHDQKLDNQFNKSTENLHFTATQAYPVSAKVGKNKSGKQVTSETIQLTAQKWQYGTATNGTVKQVKQHSNLRLNVQNLMAKPVTVSGTKYIGYYGSPDALVTQTTNAKAEANFDTPSVHGVK</sequence>
<protein>
    <recommendedName>
        <fullName evidence="4">Lipoprotein</fullName>
    </recommendedName>
</protein>
<keyword evidence="1" id="KW-0732">Signal</keyword>
<feature type="chain" id="PRO_5039376654" description="Lipoprotein" evidence="1">
    <location>
        <begin position="23"/>
        <end position="271"/>
    </location>
</feature>
<evidence type="ECO:0000256" key="1">
    <source>
        <dbReference type="SAM" id="SignalP"/>
    </source>
</evidence>
<dbReference type="Proteomes" id="UP000198430">
    <property type="component" value="Unassembled WGS sequence"/>
</dbReference>
<organism evidence="2 3">
    <name type="scientific">Secundilactobacillus pentosiphilus</name>
    <dbReference type="NCBI Taxonomy" id="1714682"/>
    <lineage>
        <taxon>Bacteria</taxon>
        <taxon>Bacillati</taxon>
        <taxon>Bacillota</taxon>
        <taxon>Bacilli</taxon>
        <taxon>Lactobacillales</taxon>
        <taxon>Lactobacillaceae</taxon>
        <taxon>Secundilactobacillus</taxon>
    </lineage>
</organism>
<reference evidence="2 3" key="1">
    <citation type="submission" date="2015-11" db="EMBL/GenBank/DDBJ databases">
        <title>Draft genome sequences of new species of the genus Lactobacillus isolated from orchardgrass silage.</title>
        <authorList>
            <person name="Tohno M."/>
            <person name="Tanizawa Y."/>
            <person name="Arita M."/>
        </authorList>
    </citation>
    <scope>NUCLEOTIDE SEQUENCE [LARGE SCALE GENOMIC DNA]</scope>
    <source>
        <strain evidence="2 3">IWT140</strain>
    </source>
</reference>
<gene>
    <name evidence="2" type="ORF">IWT140_01464</name>
</gene>
<dbReference type="AlphaFoldDB" id="A0A1Z5IQE1"/>
<evidence type="ECO:0008006" key="4">
    <source>
        <dbReference type="Google" id="ProtNLM"/>
    </source>
</evidence>
<proteinExistence type="predicted"/>
<dbReference type="EMBL" id="BCMH01000010">
    <property type="protein sequence ID" value="GAX03838.1"/>
    <property type="molecule type" value="Genomic_DNA"/>
</dbReference>
<keyword evidence="3" id="KW-1185">Reference proteome</keyword>
<feature type="signal peptide" evidence="1">
    <location>
        <begin position="1"/>
        <end position="22"/>
    </location>
</feature>
<accession>A0A1Z5IQE1</accession>
<evidence type="ECO:0000313" key="2">
    <source>
        <dbReference type="EMBL" id="GAX03838.1"/>
    </source>
</evidence>
<dbReference type="PROSITE" id="PS51257">
    <property type="entry name" value="PROKAR_LIPOPROTEIN"/>
    <property type="match status" value="1"/>
</dbReference>
<comment type="caution">
    <text evidence="2">The sequence shown here is derived from an EMBL/GenBank/DDBJ whole genome shotgun (WGS) entry which is preliminary data.</text>
</comment>
<name>A0A1Z5IQE1_9LACO</name>
<evidence type="ECO:0000313" key="3">
    <source>
        <dbReference type="Proteomes" id="UP000198430"/>
    </source>
</evidence>